<sequence>MRELFRRRVIGFVMMIDSFLLALSWLDRTLGVIERVIIAGCILVMALLMSVHVVGQALFDEGIPGTYEVVKMLIVVLTFVGLGYAARHARHIRMSAIYEQLNGKSRKSLQMIICLGTAALMFYFAWKSGQYVFDIQERGRVSASLQVPMWLVYLSLPAGFGMAGIQYMLTFARNAVSPGIWRSFNEKETYEAVPLAAGRVDDQDGQR</sequence>
<keyword evidence="6 9" id="KW-1133">Transmembrane helix</keyword>
<evidence type="ECO:0000256" key="3">
    <source>
        <dbReference type="ARBA" id="ARBA00022475"/>
    </source>
</evidence>
<evidence type="ECO:0000256" key="6">
    <source>
        <dbReference type="ARBA" id="ARBA00022989"/>
    </source>
</evidence>
<dbReference type="STRING" id="393595.ABO_2148"/>
<dbReference type="PANTHER" id="PTHR35011">
    <property type="entry name" value="2,3-DIKETO-L-GULONATE TRAP TRANSPORTER SMALL PERMEASE PROTEIN YIAM"/>
    <property type="match status" value="1"/>
</dbReference>
<feature type="transmembrane region" description="Helical" evidence="9">
    <location>
        <begin position="36"/>
        <end position="57"/>
    </location>
</feature>
<dbReference type="EMBL" id="AM286690">
    <property type="protein sequence ID" value="CAL17596.1"/>
    <property type="molecule type" value="Genomic_DNA"/>
</dbReference>
<keyword evidence="4 9" id="KW-0997">Cell inner membrane</keyword>
<evidence type="ECO:0000256" key="7">
    <source>
        <dbReference type="ARBA" id="ARBA00023136"/>
    </source>
</evidence>
<dbReference type="GO" id="GO:0005886">
    <property type="term" value="C:plasma membrane"/>
    <property type="evidence" value="ECO:0007669"/>
    <property type="project" value="UniProtKB-SubCell"/>
</dbReference>
<proteinExistence type="inferred from homology"/>
<dbReference type="Pfam" id="PF04290">
    <property type="entry name" value="DctQ"/>
    <property type="match status" value="1"/>
</dbReference>
<reference evidence="11 12" key="1">
    <citation type="journal article" date="2006" name="Nat. Biotechnol.">
        <title>Genome sequence of the ubiquitous hydrocarbon-degrading marine bacterium Alcanivorax borkumensis.</title>
        <authorList>
            <person name="Schneiker S."/>
            <person name="Martins dos Santos V.A.P."/>
            <person name="Bartels D."/>
            <person name="Bekel T."/>
            <person name="Brecht M."/>
            <person name="Buhrmester J."/>
            <person name="Chernikova T.N."/>
            <person name="Denaro R."/>
            <person name="Ferrer M."/>
            <person name="Gertler C."/>
            <person name="Goesmann A."/>
            <person name="Golyshina O.V."/>
            <person name="Kaminski F."/>
            <person name="Khachane A.N."/>
            <person name="Lang S."/>
            <person name="Linke B."/>
            <person name="McHardy A.C."/>
            <person name="Meyer F."/>
            <person name="Nechitaylo T."/>
            <person name="Puehler A."/>
            <person name="Regenhardt D."/>
            <person name="Rupp O."/>
            <person name="Sabirova J.S."/>
            <person name="Selbitschka W."/>
            <person name="Yakimov M.M."/>
            <person name="Timmis K.N."/>
            <person name="Vorhoelter F.-J."/>
            <person name="Weidner S."/>
            <person name="Kaiser O."/>
            <person name="Golyshin P.N."/>
        </authorList>
    </citation>
    <scope>NUCLEOTIDE SEQUENCE [LARGE SCALE GENOMIC DNA]</scope>
    <source>
        <strain evidence="12">ATCC 700651 / DSM 11573 / NCIMB 13689 / SK2</strain>
    </source>
</reference>
<evidence type="ECO:0000256" key="8">
    <source>
        <dbReference type="ARBA" id="ARBA00038436"/>
    </source>
</evidence>
<feature type="transmembrane region" description="Helical" evidence="9">
    <location>
        <begin position="108"/>
        <end position="126"/>
    </location>
</feature>
<keyword evidence="12" id="KW-1185">Reference proteome</keyword>
<evidence type="ECO:0000259" key="10">
    <source>
        <dbReference type="Pfam" id="PF04290"/>
    </source>
</evidence>
<feature type="transmembrane region" description="Helical" evidence="9">
    <location>
        <begin position="69"/>
        <end position="87"/>
    </location>
</feature>
<evidence type="ECO:0000256" key="9">
    <source>
        <dbReference type="RuleBase" id="RU369079"/>
    </source>
</evidence>
<dbReference type="AlphaFoldDB" id="Q0VMK2"/>
<feature type="transmembrane region" description="Helical" evidence="9">
    <location>
        <begin position="150"/>
        <end position="172"/>
    </location>
</feature>
<accession>Q0VMK2</accession>
<comment type="subunit">
    <text evidence="9">The complex comprises the extracytoplasmic solute receptor protein and the two transmembrane proteins.</text>
</comment>
<evidence type="ECO:0000256" key="1">
    <source>
        <dbReference type="ARBA" id="ARBA00004429"/>
    </source>
</evidence>
<comment type="similarity">
    <text evidence="8 9">Belongs to the TRAP transporter small permease family.</text>
</comment>
<comment type="caution">
    <text evidence="9">Lacks conserved residue(s) required for the propagation of feature annotation.</text>
</comment>
<organism evidence="11 12">
    <name type="scientific">Alcanivorax borkumensis (strain ATCC 700651 / DSM 11573 / NCIMB 13689 / SK2)</name>
    <dbReference type="NCBI Taxonomy" id="393595"/>
    <lineage>
        <taxon>Bacteria</taxon>
        <taxon>Pseudomonadati</taxon>
        <taxon>Pseudomonadota</taxon>
        <taxon>Gammaproteobacteria</taxon>
        <taxon>Oceanospirillales</taxon>
        <taxon>Alcanivoracaceae</taxon>
        <taxon>Alcanivorax</taxon>
    </lineage>
</organism>
<comment type="function">
    <text evidence="9">Part of the tripartite ATP-independent periplasmic (TRAP) transport system.</text>
</comment>
<keyword evidence="5 9" id="KW-0812">Transmembrane</keyword>
<dbReference type="eggNOG" id="COG3090">
    <property type="taxonomic scope" value="Bacteria"/>
</dbReference>
<comment type="subcellular location">
    <subcellularLocation>
        <location evidence="1 9">Cell inner membrane</location>
        <topology evidence="1 9">Multi-pass membrane protein</topology>
    </subcellularLocation>
</comment>
<dbReference type="KEGG" id="abo:ABO_2148"/>
<keyword evidence="2 9" id="KW-0813">Transport</keyword>
<dbReference type="InterPro" id="IPR055348">
    <property type="entry name" value="DctQ"/>
</dbReference>
<dbReference type="Proteomes" id="UP000008871">
    <property type="component" value="Chromosome"/>
</dbReference>
<evidence type="ECO:0000256" key="4">
    <source>
        <dbReference type="ARBA" id="ARBA00022519"/>
    </source>
</evidence>
<evidence type="ECO:0000313" key="11">
    <source>
        <dbReference type="EMBL" id="CAL17596.1"/>
    </source>
</evidence>
<evidence type="ECO:0000256" key="5">
    <source>
        <dbReference type="ARBA" id="ARBA00022692"/>
    </source>
</evidence>
<dbReference type="GO" id="GO:0022857">
    <property type="term" value="F:transmembrane transporter activity"/>
    <property type="evidence" value="ECO:0007669"/>
    <property type="project" value="UniProtKB-UniRule"/>
</dbReference>
<dbReference type="InterPro" id="IPR007387">
    <property type="entry name" value="TRAP_DctQ"/>
</dbReference>
<keyword evidence="7 9" id="KW-0472">Membrane</keyword>
<feature type="transmembrane region" description="Helical" evidence="9">
    <location>
        <begin position="6"/>
        <end position="24"/>
    </location>
</feature>
<name>Q0VMK2_ALCBS</name>
<evidence type="ECO:0000256" key="2">
    <source>
        <dbReference type="ARBA" id="ARBA00022448"/>
    </source>
</evidence>
<dbReference type="HOGENOM" id="CLU_086356_3_7_6"/>
<gene>
    <name evidence="11" type="primary">dctQ</name>
    <name evidence="11" type="ordered locus">ABO_2148</name>
</gene>
<dbReference type="GO" id="GO:0015740">
    <property type="term" value="P:C4-dicarboxylate transport"/>
    <property type="evidence" value="ECO:0007669"/>
    <property type="project" value="TreeGrafter"/>
</dbReference>
<dbReference type="PANTHER" id="PTHR35011:SF2">
    <property type="entry name" value="2,3-DIKETO-L-GULONATE TRAP TRANSPORTER SMALL PERMEASE PROTEIN YIAM"/>
    <property type="match status" value="1"/>
</dbReference>
<protein>
    <recommendedName>
        <fullName evidence="9">TRAP transporter small permease protein</fullName>
    </recommendedName>
</protein>
<feature type="domain" description="Tripartite ATP-independent periplasmic transporters DctQ component" evidence="10">
    <location>
        <begin position="45"/>
        <end position="174"/>
    </location>
</feature>
<evidence type="ECO:0000313" key="12">
    <source>
        <dbReference type="Proteomes" id="UP000008871"/>
    </source>
</evidence>
<keyword evidence="3" id="KW-1003">Cell membrane</keyword>